<protein>
    <submittedName>
        <fullName evidence="1">Uncharacterized protein</fullName>
    </submittedName>
</protein>
<evidence type="ECO:0000313" key="1">
    <source>
        <dbReference type="EMBL" id="KAF6017519.1"/>
    </source>
</evidence>
<comment type="caution">
    <text evidence="1">The sequence shown here is derived from an EMBL/GenBank/DDBJ whole genome shotgun (WGS) entry which is preliminary data.</text>
</comment>
<dbReference type="AlphaFoldDB" id="A0A7J7IUC3"/>
<evidence type="ECO:0000313" key="2">
    <source>
        <dbReference type="Proteomes" id="UP000593567"/>
    </source>
</evidence>
<gene>
    <name evidence="1" type="ORF">EB796_024166</name>
</gene>
<dbReference type="EMBL" id="VXIV02003383">
    <property type="protein sequence ID" value="KAF6017519.1"/>
    <property type="molecule type" value="Genomic_DNA"/>
</dbReference>
<accession>A0A7J7IUC3</accession>
<sequence length="73" mass="7974">MALANAAIKQGWSYILLVYSDDNVGISKDLKDTEKKQGICFADKFKVQTNPADLQLYYGVVFTLNGGATLNAN</sequence>
<proteinExistence type="predicted"/>
<dbReference type="SUPFAM" id="SSF53822">
    <property type="entry name" value="Periplasmic binding protein-like I"/>
    <property type="match status" value="1"/>
</dbReference>
<dbReference type="Proteomes" id="UP000593567">
    <property type="component" value="Unassembled WGS sequence"/>
</dbReference>
<dbReference type="InterPro" id="IPR028082">
    <property type="entry name" value="Peripla_BP_I"/>
</dbReference>
<reference evidence="1" key="1">
    <citation type="submission" date="2020-06" db="EMBL/GenBank/DDBJ databases">
        <title>Draft genome of Bugula neritina, a colonial animal packing powerful symbionts and potential medicines.</title>
        <authorList>
            <person name="Rayko M."/>
        </authorList>
    </citation>
    <scope>NUCLEOTIDE SEQUENCE [LARGE SCALE GENOMIC DNA]</scope>
    <source>
        <strain evidence="1">Kwan_BN1</strain>
    </source>
</reference>
<keyword evidence="2" id="KW-1185">Reference proteome</keyword>
<name>A0A7J7IUC3_BUGNE</name>
<dbReference type="Gene3D" id="3.40.50.2300">
    <property type="match status" value="1"/>
</dbReference>
<organism evidence="1 2">
    <name type="scientific">Bugula neritina</name>
    <name type="common">Brown bryozoan</name>
    <name type="synonym">Sertularia neritina</name>
    <dbReference type="NCBI Taxonomy" id="10212"/>
    <lineage>
        <taxon>Eukaryota</taxon>
        <taxon>Metazoa</taxon>
        <taxon>Spiralia</taxon>
        <taxon>Lophotrochozoa</taxon>
        <taxon>Bryozoa</taxon>
        <taxon>Gymnolaemata</taxon>
        <taxon>Cheilostomatida</taxon>
        <taxon>Flustrina</taxon>
        <taxon>Buguloidea</taxon>
        <taxon>Bugulidae</taxon>
        <taxon>Bugula</taxon>
    </lineage>
</organism>